<dbReference type="GO" id="GO:0005737">
    <property type="term" value="C:cytoplasm"/>
    <property type="evidence" value="ECO:0000318"/>
    <property type="project" value="GO_Central"/>
</dbReference>
<dbReference type="Pfam" id="PF04055">
    <property type="entry name" value="Radical_SAM"/>
    <property type="match status" value="1"/>
</dbReference>
<dbReference type="OrthoDB" id="431409at2759"/>
<name>A7RUL2_NEMVE</name>
<dbReference type="GO" id="GO:0006779">
    <property type="term" value="P:porphyrin-containing compound biosynthetic process"/>
    <property type="evidence" value="ECO:0000318"/>
    <property type="project" value="GO_Central"/>
</dbReference>
<dbReference type="InParanoid" id="A7RUL2"/>
<dbReference type="PROSITE" id="PS51918">
    <property type="entry name" value="RADICAL_SAM"/>
    <property type="match status" value="1"/>
</dbReference>
<keyword evidence="7" id="KW-0411">Iron-sulfur</keyword>
<gene>
    <name evidence="12" type="ORF">NEMVEDRAFT_v1g93827</name>
</gene>
<comment type="similarity">
    <text evidence="1">Belongs to the anaerobic coproporphyrinogen-III oxidase family. HemW subfamily.</text>
</comment>
<dbReference type="SFLD" id="SFLDG01065">
    <property type="entry name" value="anaerobic_coproporphyrinogen-I"/>
    <property type="match status" value="1"/>
</dbReference>
<dbReference type="SFLD" id="SFLDF00288">
    <property type="entry name" value="HemN-like__clustered_with_nucl"/>
    <property type="match status" value="1"/>
</dbReference>
<dbReference type="GO" id="GO:0051539">
    <property type="term" value="F:4 iron, 4 sulfur cluster binding"/>
    <property type="evidence" value="ECO:0000318"/>
    <property type="project" value="GO_Central"/>
</dbReference>
<dbReference type="Gene3D" id="3.20.20.70">
    <property type="entry name" value="Aldolase class I"/>
    <property type="match status" value="1"/>
</dbReference>
<evidence type="ECO:0000256" key="5">
    <source>
        <dbReference type="ARBA" id="ARBA00022723"/>
    </source>
</evidence>
<evidence type="ECO:0000256" key="2">
    <source>
        <dbReference type="ARBA" id="ARBA00014678"/>
    </source>
</evidence>
<dbReference type="InterPro" id="IPR006638">
    <property type="entry name" value="Elp3/MiaA/NifB-like_rSAM"/>
</dbReference>
<dbReference type="NCBIfam" id="TIGR00539">
    <property type="entry name" value="hemN_rel"/>
    <property type="match status" value="1"/>
</dbReference>
<dbReference type="InterPro" id="IPR004559">
    <property type="entry name" value="HemW-like"/>
</dbReference>
<dbReference type="eggNOG" id="ENOG502QRH0">
    <property type="taxonomic scope" value="Eukaryota"/>
</dbReference>
<evidence type="ECO:0000256" key="4">
    <source>
        <dbReference type="ARBA" id="ARBA00022691"/>
    </source>
</evidence>
<sequence>WPYCKSLCSFCNFNKYVREFIDHERMKKCLVKECKSLLEISGAKTINSVYFGGGTPSLAKPSTFSAILECLQQKGVLNPNAEVTLEANPTSAESHKLRDFKTAGINRLSLGVQSLSEDELAVLGRQGSCLESLKSLDMAKVLFPGRVSVDLMFGRPKQTAPEWERELEEILPLCDNHISIYQLTLHRGTSLFRQVQEGKLVVPDSDQMADLYLTTVDVLEKAGFYQYEVSNFAKPGCESQHNLSYWRGVPYIGIGPGAHGRFYEMSDKDSKMKRVAWVQTLEPNSWMKEVEEFGHGTRKKVFQSNAVILEEIIMLGLRTSEGIPNERFNHYITATSSGSLREIFEGCSDVRDFMAEGLLQLDERGLRATPSGLAVVDTLTASIALHLEKYLKQS</sequence>
<dbReference type="CDD" id="cd01335">
    <property type="entry name" value="Radical_SAM"/>
    <property type="match status" value="1"/>
</dbReference>
<reference evidence="12 13" key="1">
    <citation type="journal article" date="2007" name="Science">
        <title>Sea anemone genome reveals ancestral eumetazoan gene repertoire and genomic organization.</title>
        <authorList>
            <person name="Putnam N.H."/>
            <person name="Srivastava M."/>
            <person name="Hellsten U."/>
            <person name="Dirks B."/>
            <person name="Chapman J."/>
            <person name="Salamov A."/>
            <person name="Terry A."/>
            <person name="Shapiro H."/>
            <person name="Lindquist E."/>
            <person name="Kapitonov V.V."/>
            <person name="Jurka J."/>
            <person name="Genikhovich G."/>
            <person name="Grigoriev I.V."/>
            <person name="Lucas S.M."/>
            <person name="Steele R.E."/>
            <person name="Finnerty J.R."/>
            <person name="Technau U."/>
            <person name="Martindale M.Q."/>
            <person name="Rokhsar D.S."/>
        </authorList>
    </citation>
    <scope>NUCLEOTIDE SEQUENCE [LARGE SCALE GENOMIC DNA]</scope>
    <source>
        <strain evidence="13">CH2 X CH6</strain>
    </source>
</reference>
<dbReference type="AlphaFoldDB" id="A7RUL2"/>
<dbReference type="Proteomes" id="UP000001593">
    <property type="component" value="Unassembled WGS sequence"/>
</dbReference>
<dbReference type="Pfam" id="PF06969">
    <property type="entry name" value="HemN_C"/>
    <property type="match status" value="1"/>
</dbReference>
<keyword evidence="5" id="KW-0479">Metal-binding</keyword>
<dbReference type="InterPro" id="IPR010723">
    <property type="entry name" value="HemN_C"/>
</dbReference>
<dbReference type="KEGG" id="nve:5516893"/>
<evidence type="ECO:0000256" key="10">
    <source>
        <dbReference type="ARBA" id="ARBA00045130"/>
    </source>
</evidence>
<dbReference type="HOGENOM" id="CLU_027579_0_0_1"/>
<dbReference type="SFLD" id="SFLDS00029">
    <property type="entry name" value="Radical_SAM"/>
    <property type="match status" value="1"/>
</dbReference>
<keyword evidence="4" id="KW-0949">S-adenosyl-L-methionine</keyword>
<evidence type="ECO:0000256" key="9">
    <source>
        <dbReference type="ARBA" id="ARBA00033094"/>
    </source>
</evidence>
<evidence type="ECO:0000256" key="6">
    <source>
        <dbReference type="ARBA" id="ARBA00023004"/>
    </source>
</evidence>
<evidence type="ECO:0000256" key="7">
    <source>
        <dbReference type="ARBA" id="ARBA00023014"/>
    </source>
</evidence>
<dbReference type="STRING" id="45351.A7RUL2"/>
<dbReference type="PhylomeDB" id="A7RUL2"/>
<accession>A7RUL2</accession>
<comment type="function">
    <text evidence="10">May be a heme chaperone, appears to bind heme. Homologous bacterial proteins do not have oxygen-independent coproporphyrinogen-III oxidase activity. Binds 1 [4Fe-4S] cluster. The cluster is coordinated with 3 cysteines and an exchangeable S-adenosyl-L-methionine.</text>
</comment>
<dbReference type="InterPro" id="IPR034505">
    <property type="entry name" value="Coproporphyrinogen-III_oxidase"/>
</dbReference>
<proteinExistence type="inferred from homology"/>
<dbReference type="OMA" id="HIPWCVR"/>
<dbReference type="InterPro" id="IPR013785">
    <property type="entry name" value="Aldolase_TIM"/>
</dbReference>
<dbReference type="SMART" id="SM00729">
    <property type="entry name" value="Elp3"/>
    <property type="match status" value="1"/>
</dbReference>
<evidence type="ECO:0000256" key="1">
    <source>
        <dbReference type="ARBA" id="ARBA00006100"/>
    </source>
</evidence>
<dbReference type="GO" id="GO:0004109">
    <property type="term" value="F:coproporphyrinogen oxidase activity"/>
    <property type="evidence" value="ECO:0007669"/>
    <property type="project" value="InterPro"/>
</dbReference>
<protein>
    <recommendedName>
        <fullName evidence="2">Radical S-adenosyl methionine domain-containing protein 1, mitochondrial</fullName>
    </recommendedName>
    <alternativeName>
        <fullName evidence="9">Putative heme chaperone</fullName>
    </alternativeName>
</protein>
<keyword evidence="3" id="KW-0349">Heme</keyword>
<organism evidence="12 13">
    <name type="scientific">Nematostella vectensis</name>
    <name type="common">Starlet sea anemone</name>
    <dbReference type="NCBI Taxonomy" id="45351"/>
    <lineage>
        <taxon>Eukaryota</taxon>
        <taxon>Metazoa</taxon>
        <taxon>Cnidaria</taxon>
        <taxon>Anthozoa</taxon>
        <taxon>Hexacorallia</taxon>
        <taxon>Actiniaria</taxon>
        <taxon>Edwardsiidae</taxon>
        <taxon>Nematostella</taxon>
    </lineage>
</organism>
<dbReference type="PANTHER" id="PTHR13932">
    <property type="entry name" value="COPROPORPHYRINIGEN III OXIDASE"/>
    <property type="match status" value="1"/>
</dbReference>
<feature type="non-terminal residue" evidence="12">
    <location>
        <position position="1"/>
    </location>
</feature>
<dbReference type="InterPro" id="IPR058240">
    <property type="entry name" value="rSAM_sf"/>
</dbReference>
<evidence type="ECO:0000259" key="11">
    <source>
        <dbReference type="PROSITE" id="PS51918"/>
    </source>
</evidence>
<evidence type="ECO:0000256" key="8">
    <source>
        <dbReference type="ARBA" id="ARBA00023186"/>
    </source>
</evidence>
<evidence type="ECO:0000313" key="13">
    <source>
        <dbReference type="Proteomes" id="UP000001593"/>
    </source>
</evidence>
<dbReference type="SUPFAM" id="SSF102114">
    <property type="entry name" value="Radical SAM enzymes"/>
    <property type="match status" value="1"/>
</dbReference>
<feature type="domain" description="Radical SAM core" evidence="11">
    <location>
        <begin position="1"/>
        <end position="225"/>
    </location>
</feature>
<keyword evidence="13" id="KW-1185">Reference proteome</keyword>
<dbReference type="GO" id="GO:0046872">
    <property type="term" value="F:metal ion binding"/>
    <property type="evidence" value="ECO:0007669"/>
    <property type="project" value="UniProtKB-KW"/>
</dbReference>
<dbReference type="EMBL" id="DS469540">
    <property type="protein sequence ID" value="EDO44873.1"/>
    <property type="molecule type" value="Genomic_DNA"/>
</dbReference>
<dbReference type="SFLD" id="SFLDF00562">
    <property type="entry name" value="HemN-like__clustered_with_heat"/>
    <property type="match status" value="1"/>
</dbReference>
<keyword evidence="6" id="KW-0408">Iron</keyword>
<dbReference type="InterPro" id="IPR007197">
    <property type="entry name" value="rSAM"/>
</dbReference>
<evidence type="ECO:0000313" key="12">
    <source>
        <dbReference type="EMBL" id="EDO44873.1"/>
    </source>
</evidence>
<dbReference type="PANTHER" id="PTHR13932:SF5">
    <property type="entry name" value="RADICAL S-ADENOSYL METHIONINE DOMAIN-CONTAINING PROTEIN 1, MITOCHONDRIAL"/>
    <property type="match status" value="1"/>
</dbReference>
<evidence type="ECO:0000256" key="3">
    <source>
        <dbReference type="ARBA" id="ARBA00022617"/>
    </source>
</evidence>
<keyword evidence="8" id="KW-0143">Chaperone</keyword>